<reference evidence="2 3" key="2">
    <citation type="submission" date="2012-04" db="EMBL/GenBank/DDBJ databases">
        <title>The Genome Sequence of Bartonella rochalimae BMGH.</title>
        <authorList>
            <consortium name="The Broad Institute Genome Sequencing Platform"/>
            <consortium name="The Broad Institute Genome Sequencing Center for Infectious Disease"/>
            <person name="Feldgarden M."/>
            <person name="Kirby J."/>
            <person name="Kosoy M."/>
            <person name="Birtles R."/>
            <person name="Probert W.S."/>
            <person name="Chiaraviglio L."/>
            <person name="Walker B."/>
            <person name="Young S.K."/>
            <person name="Zeng Q."/>
            <person name="Gargeya S."/>
            <person name="Fitzgerald M."/>
            <person name="Haas B."/>
            <person name="Abouelleil A."/>
            <person name="Alvarado L."/>
            <person name="Arachchi H.M."/>
            <person name="Berlin A.M."/>
            <person name="Chapman S.B."/>
            <person name="Goldberg J."/>
            <person name="Griggs A."/>
            <person name="Gujja S."/>
            <person name="Hansen M."/>
            <person name="Howarth C."/>
            <person name="Imamovic A."/>
            <person name="Larimer J."/>
            <person name="McCowen C."/>
            <person name="Montmayeur A."/>
            <person name="Murphy C."/>
            <person name="Neiman D."/>
            <person name="Pearson M."/>
            <person name="Priest M."/>
            <person name="Roberts A."/>
            <person name="Saif S."/>
            <person name="Shea T."/>
            <person name="Sisk P."/>
            <person name="Sykes S."/>
            <person name="Wortman J."/>
            <person name="Nusbaum C."/>
            <person name="Birren B."/>
        </authorList>
    </citation>
    <scope>NUCLEOTIDE SEQUENCE [LARGE SCALE GENOMIC DNA]</scope>
    <source>
        <strain evidence="2 3">ATCC BAA-1498</strain>
    </source>
</reference>
<reference evidence="1" key="1">
    <citation type="journal article" date="2011" name="PLoS Genet.">
        <title>Parallel evolution of a type IV secretion system in radiating lineages of the host-restricted bacterial pathogen Bartonella.</title>
        <authorList>
            <person name="Engel P."/>
            <person name="Salzburger W."/>
            <person name="Liesch M."/>
            <person name="Chang C.C."/>
            <person name="Maruyama S."/>
            <person name="Lanz C."/>
            <person name="Calteau A."/>
            <person name="Lajus A."/>
            <person name="Medigue C."/>
            <person name="Schuster S.C."/>
            <person name="Dehio C."/>
        </authorList>
    </citation>
    <scope>NUCLEOTIDE SEQUENCE</scope>
    <source>
        <strain evidence="1">ATCC BAA-1498</strain>
    </source>
</reference>
<protein>
    <submittedName>
        <fullName evidence="1">Uncharacterized protein</fullName>
    </submittedName>
</protein>
<dbReference type="Proteomes" id="UP000027336">
    <property type="component" value="Unassembled WGS sequence"/>
</dbReference>
<organism evidence="1">
    <name type="scientific">Bartonella rochalimae ATCC BAA-1498</name>
    <dbReference type="NCBI Taxonomy" id="685782"/>
    <lineage>
        <taxon>Bacteria</taxon>
        <taxon>Pseudomonadati</taxon>
        <taxon>Pseudomonadota</taxon>
        <taxon>Alphaproteobacteria</taxon>
        <taxon>Hyphomicrobiales</taxon>
        <taxon>Bartonellaceae</taxon>
        <taxon>Bartonella</taxon>
    </lineage>
</organism>
<sequence length="78" mass="8352">MMGKIFFFAIFIGLIGLDFVLAADCIEVGKKVAMQQKGTLTRSTPSIQGGKNMCVVVIVVPAHNGDKSRRVEVVIAAD</sequence>
<evidence type="ECO:0000313" key="1">
    <source>
        <dbReference type="EMBL" id="CBI77470.1"/>
    </source>
</evidence>
<dbReference type="EMBL" id="AHPK01000018">
    <property type="protein sequence ID" value="KEC54180.1"/>
    <property type="molecule type" value="Genomic_DNA"/>
</dbReference>
<name>E6YKT2_9HYPH</name>
<dbReference type="HOGENOM" id="CLU_181471_1_0_5"/>
<dbReference type="eggNOG" id="ENOG5033JIU">
    <property type="taxonomic scope" value="Bacteria"/>
</dbReference>
<dbReference type="AlphaFoldDB" id="E6YKT2"/>
<accession>E6YKT2</accession>
<dbReference type="PATRIC" id="fig|685782.3.peg.1106"/>
<proteinExistence type="predicted"/>
<keyword evidence="3" id="KW-1185">Reference proteome</keyword>
<evidence type="ECO:0000313" key="2">
    <source>
        <dbReference type="EMBL" id="KEC54180.1"/>
    </source>
</evidence>
<gene>
    <name evidence="1" type="ORF">BARRO_30051</name>
    <name evidence="2" type="ORF">O99_01061</name>
</gene>
<dbReference type="EMBL" id="FN645457">
    <property type="protein sequence ID" value="CBI77470.1"/>
    <property type="molecule type" value="Genomic_DNA"/>
</dbReference>
<evidence type="ECO:0000313" key="3">
    <source>
        <dbReference type="Proteomes" id="UP000027336"/>
    </source>
</evidence>
<dbReference type="RefSeq" id="WP_035007020.1">
    <property type="nucleotide sequence ID" value="NZ_KL407338.1"/>
</dbReference>